<evidence type="ECO:0000256" key="16">
    <source>
        <dbReference type="ARBA" id="ARBA00049551"/>
    </source>
</evidence>
<feature type="transmembrane region" description="Helical" evidence="17">
    <location>
        <begin position="26"/>
        <end position="45"/>
    </location>
</feature>
<evidence type="ECO:0000256" key="12">
    <source>
        <dbReference type="ARBA" id="ARBA00023027"/>
    </source>
</evidence>
<evidence type="ECO:0000256" key="2">
    <source>
        <dbReference type="ARBA" id="ARBA00007012"/>
    </source>
</evidence>
<evidence type="ECO:0000256" key="1">
    <source>
        <dbReference type="ARBA" id="ARBA00004448"/>
    </source>
</evidence>
<dbReference type="CTD" id="4536"/>
<feature type="transmembrane region" description="Helical" evidence="17">
    <location>
        <begin position="177"/>
        <end position="195"/>
    </location>
</feature>
<geneLocation type="mitochondrion" evidence="20"/>
<evidence type="ECO:0000256" key="14">
    <source>
        <dbReference type="ARBA" id="ARBA00023128"/>
    </source>
</evidence>
<dbReference type="RefSeq" id="YP_009034480.1">
    <property type="nucleotide sequence ID" value="NC_024195.1"/>
</dbReference>
<evidence type="ECO:0000256" key="15">
    <source>
        <dbReference type="ARBA" id="ARBA00023136"/>
    </source>
</evidence>
<dbReference type="OrthoDB" id="4092844at2759"/>
<dbReference type="InterPro" id="IPR001750">
    <property type="entry name" value="ND/Mrp_TM"/>
</dbReference>
<dbReference type="AlphaFoldDB" id="A0A060NQH8"/>
<dbReference type="EMBL" id="AP012317">
    <property type="protein sequence ID" value="BAO84811.1"/>
    <property type="molecule type" value="Genomic_DNA"/>
</dbReference>
<comment type="subcellular location">
    <subcellularLocation>
        <location evidence="1 17">Mitochondrion inner membrane</location>
        <topology evidence="1 17">Multi-pass membrane protein</topology>
    </subcellularLocation>
</comment>
<dbReference type="GO" id="GO:0005743">
    <property type="term" value="C:mitochondrial inner membrane"/>
    <property type="evidence" value="ECO:0007669"/>
    <property type="project" value="UniProtKB-SubCell"/>
</dbReference>
<feature type="transmembrane region" description="Helical" evidence="17">
    <location>
        <begin position="96"/>
        <end position="115"/>
    </location>
</feature>
<keyword evidence="11 17" id="KW-1133">Transmembrane helix</keyword>
<evidence type="ECO:0000259" key="18">
    <source>
        <dbReference type="Pfam" id="PF00361"/>
    </source>
</evidence>
<keyword evidence="8 17" id="KW-0999">Mitochondrion inner membrane</keyword>
<evidence type="ECO:0000256" key="9">
    <source>
        <dbReference type="ARBA" id="ARBA00022967"/>
    </source>
</evidence>
<dbReference type="PANTHER" id="PTHR46552">
    <property type="entry name" value="NADH-UBIQUINONE OXIDOREDUCTASE CHAIN 2"/>
    <property type="match status" value="1"/>
</dbReference>
<name>A0A060NQH8_SYNSL</name>
<dbReference type="GO" id="GO:0006120">
    <property type="term" value="P:mitochondrial electron transport, NADH to ubiquinone"/>
    <property type="evidence" value="ECO:0007669"/>
    <property type="project" value="InterPro"/>
</dbReference>
<evidence type="ECO:0000256" key="4">
    <source>
        <dbReference type="ARBA" id="ARBA00021008"/>
    </source>
</evidence>
<evidence type="ECO:0000256" key="3">
    <source>
        <dbReference type="ARBA" id="ARBA00012944"/>
    </source>
</evidence>
<dbReference type="PRINTS" id="PR01436">
    <property type="entry name" value="NADHDHGNASE2"/>
</dbReference>
<feature type="transmembrane region" description="Helical" evidence="17">
    <location>
        <begin position="273"/>
        <end position="293"/>
    </location>
</feature>
<evidence type="ECO:0000256" key="10">
    <source>
        <dbReference type="ARBA" id="ARBA00022982"/>
    </source>
</evidence>
<feature type="transmembrane region" description="Helical" evidence="17">
    <location>
        <begin position="57"/>
        <end position="76"/>
    </location>
</feature>
<evidence type="ECO:0000256" key="8">
    <source>
        <dbReference type="ARBA" id="ARBA00022792"/>
    </source>
</evidence>
<keyword evidence="13 17" id="KW-0830">Ubiquinone</keyword>
<gene>
    <name evidence="20" type="primary">ND2</name>
</gene>
<feature type="transmembrane region" description="Helical" evidence="17">
    <location>
        <begin position="201"/>
        <end position="221"/>
    </location>
</feature>
<keyword evidence="7 17" id="KW-0812">Transmembrane</keyword>
<evidence type="ECO:0000256" key="13">
    <source>
        <dbReference type="ARBA" id="ARBA00023075"/>
    </source>
</evidence>
<feature type="transmembrane region" description="Helical" evidence="17">
    <location>
        <begin position="233"/>
        <end position="253"/>
    </location>
</feature>
<evidence type="ECO:0000256" key="6">
    <source>
        <dbReference type="ARBA" id="ARBA00022660"/>
    </source>
</evidence>
<comment type="function">
    <text evidence="17">Core subunit of the mitochondrial membrane respiratory chain NADH dehydrogenase (Complex I) which catalyzes electron transfer from NADH through the respiratory chain, using ubiquinone as an electron acceptor. Essential for the catalytic activity and assembly of complex I.</text>
</comment>
<comment type="catalytic activity">
    <reaction evidence="16 17">
        <text>a ubiquinone + NADH + 5 H(+)(in) = a ubiquinol + NAD(+) + 4 H(+)(out)</text>
        <dbReference type="Rhea" id="RHEA:29091"/>
        <dbReference type="Rhea" id="RHEA-COMP:9565"/>
        <dbReference type="Rhea" id="RHEA-COMP:9566"/>
        <dbReference type="ChEBI" id="CHEBI:15378"/>
        <dbReference type="ChEBI" id="CHEBI:16389"/>
        <dbReference type="ChEBI" id="CHEBI:17976"/>
        <dbReference type="ChEBI" id="CHEBI:57540"/>
        <dbReference type="ChEBI" id="CHEBI:57945"/>
        <dbReference type="EC" id="7.1.1.2"/>
    </reaction>
</comment>
<dbReference type="GeneID" id="19524495"/>
<dbReference type="EC" id="7.1.1.2" evidence="3 17"/>
<protein>
    <recommendedName>
        <fullName evidence="4 17">NADH-ubiquinone oxidoreductase chain 2</fullName>
        <ecNumber evidence="3 17">7.1.1.2</ecNumber>
    </recommendedName>
</protein>
<keyword evidence="15 17" id="KW-0472">Membrane</keyword>
<sequence>MTPFILPVMAFSLLLGTLITVTSSNWLLAWMGIEINTLAIIPLMIHNHHPRATEATTKYFIVQAAAAAMILFSAVVKAWTTGEWIINPFSEPLSTSLLILALALKLGLAPLHSWLPDVLQGLDFNTGMILSTWQKIAPMTLLLQAGKTEMPLMLALGILSVLMGGLGGLNQVQTRKIMAYSSIAHLGWMTAALPLAPHLTLMALTLYILTTYCMFSILLLTGGKTINTLAISWAKNNAILVSTPILLFSLGGLPPTLGFVPKWFILKELTAHNLTIVALMIAMFSLLSLYFYIRLSYALTLTKAPNAVTGMPMWRLQLKSQDALLMAVVVLVLIFLPASPAALALFLT</sequence>
<evidence type="ECO:0000256" key="11">
    <source>
        <dbReference type="ARBA" id="ARBA00022989"/>
    </source>
</evidence>
<comment type="similarity">
    <text evidence="2 17">Belongs to the complex I subunit 2 family.</text>
</comment>
<dbReference type="GO" id="GO:0008137">
    <property type="term" value="F:NADH dehydrogenase (ubiquinone) activity"/>
    <property type="evidence" value="ECO:0007669"/>
    <property type="project" value="UniProtKB-EC"/>
</dbReference>
<dbReference type="InterPro" id="IPR050175">
    <property type="entry name" value="Complex_I_Subunit_2"/>
</dbReference>
<keyword evidence="14 17" id="KW-0496">Mitochondrion</keyword>
<dbReference type="Pfam" id="PF06444">
    <property type="entry name" value="NADH_dehy_S2_C"/>
    <property type="match status" value="1"/>
</dbReference>
<accession>A0A060NQH8</accession>
<reference evidence="20" key="1">
    <citation type="journal article" date="2014" name="Gene">
        <title>Mitogenomic circumscription of a novel percomorph fish clade mainly comprising "Syngnathoidei" (Teleostei).</title>
        <authorList>
            <person name="Song H.Y."/>
            <person name="Mabuchi K."/>
            <person name="Satoh T.P."/>
            <person name="Moore J.A."/>
            <person name="Yamanoue Y."/>
            <person name="Miya M."/>
            <person name="Nishida M."/>
        </authorList>
    </citation>
    <scope>NUCLEOTIDE SEQUENCE</scope>
</reference>
<evidence type="ECO:0000256" key="17">
    <source>
        <dbReference type="RuleBase" id="RU003403"/>
    </source>
</evidence>
<dbReference type="InterPro" id="IPR003917">
    <property type="entry name" value="NADH_UbQ_OxRdtase_chain2"/>
</dbReference>
<dbReference type="PANTHER" id="PTHR46552:SF1">
    <property type="entry name" value="NADH-UBIQUINONE OXIDOREDUCTASE CHAIN 2"/>
    <property type="match status" value="1"/>
</dbReference>
<feature type="transmembrane region" description="Helical" evidence="17">
    <location>
        <begin position="323"/>
        <end position="347"/>
    </location>
</feature>
<dbReference type="InterPro" id="IPR010933">
    <property type="entry name" value="NADH_DH_su2_C"/>
</dbReference>
<dbReference type="Pfam" id="PF00361">
    <property type="entry name" value="Proton_antipo_M"/>
    <property type="match status" value="1"/>
</dbReference>
<keyword evidence="9 17" id="KW-1278">Translocase</keyword>
<keyword evidence="10 17" id="KW-0249">Electron transport</keyword>
<keyword evidence="5" id="KW-0813">Transport</keyword>
<keyword evidence="12 17" id="KW-0520">NAD</keyword>
<feature type="domain" description="NADH dehydrogenase subunit 2 C-terminal" evidence="19">
    <location>
        <begin position="289"/>
        <end position="342"/>
    </location>
</feature>
<organism evidence="20">
    <name type="scientific">Synchiropus splendidus</name>
    <name type="common">Mandarinfish</name>
    <name type="synonym">Callionymus splendidus</name>
    <dbReference type="NCBI Taxonomy" id="270530"/>
    <lineage>
        <taxon>Eukaryota</taxon>
        <taxon>Metazoa</taxon>
        <taxon>Chordata</taxon>
        <taxon>Craniata</taxon>
        <taxon>Vertebrata</taxon>
        <taxon>Euteleostomi</taxon>
        <taxon>Actinopterygii</taxon>
        <taxon>Neopterygii</taxon>
        <taxon>Teleostei</taxon>
        <taxon>Neoteleostei</taxon>
        <taxon>Acanthomorphata</taxon>
        <taxon>Syngnathiaria</taxon>
        <taxon>Syngnathiformes</taxon>
        <taxon>Callionymoidei</taxon>
        <taxon>Callionymidae</taxon>
        <taxon>Synchiropus</taxon>
    </lineage>
</organism>
<feature type="transmembrane region" description="Helical" evidence="17">
    <location>
        <begin position="152"/>
        <end position="170"/>
    </location>
</feature>
<feature type="domain" description="NADH:quinone oxidoreductase/Mrp antiporter transmembrane" evidence="18">
    <location>
        <begin position="23"/>
        <end position="285"/>
    </location>
</feature>
<proteinExistence type="inferred from homology"/>
<evidence type="ECO:0000313" key="20">
    <source>
        <dbReference type="EMBL" id="BAO84811.1"/>
    </source>
</evidence>
<keyword evidence="6 17" id="KW-0679">Respiratory chain</keyword>
<evidence type="ECO:0000256" key="7">
    <source>
        <dbReference type="ARBA" id="ARBA00022692"/>
    </source>
</evidence>
<evidence type="ECO:0000259" key="19">
    <source>
        <dbReference type="Pfam" id="PF06444"/>
    </source>
</evidence>
<evidence type="ECO:0000256" key="5">
    <source>
        <dbReference type="ARBA" id="ARBA00022448"/>
    </source>
</evidence>